<dbReference type="GO" id="GO:0003712">
    <property type="term" value="F:transcription coregulator activity"/>
    <property type="evidence" value="ECO:0007669"/>
    <property type="project" value="InterPro"/>
</dbReference>
<dbReference type="InterPro" id="IPR036788">
    <property type="entry name" value="T_IF-3_C_sf"/>
</dbReference>
<dbReference type="Pfam" id="PF05669">
    <property type="entry name" value="Med31"/>
    <property type="match status" value="1"/>
</dbReference>
<dbReference type="Gene3D" id="1.10.10.1340">
    <property type="entry name" value="Mediator of RNA polymerase II, submodule Med31 (Soh1)"/>
    <property type="match status" value="1"/>
</dbReference>
<reference evidence="10" key="1">
    <citation type="submission" date="2023-02" db="EMBL/GenBank/DDBJ databases">
        <title>Mating type loci evolution in Malassezia.</title>
        <authorList>
            <person name="Coelho M.A."/>
        </authorList>
    </citation>
    <scope>NUCLEOTIDE SEQUENCE</scope>
    <source>
        <strain evidence="10">CBS 14136</strain>
    </source>
</reference>
<keyword evidence="5 8" id="KW-0010">Activator</keyword>
<protein>
    <recommendedName>
        <fullName evidence="3 8">Mediator of RNA polymerase II transcription subunit 31</fullName>
    </recommendedName>
</protein>
<evidence type="ECO:0000256" key="1">
    <source>
        <dbReference type="ARBA" id="ARBA00004123"/>
    </source>
</evidence>
<dbReference type="SUPFAM" id="SSF55200">
    <property type="entry name" value="Translation initiation factor IF3, C-terminal domain"/>
    <property type="match status" value="1"/>
</dbReference>
<keyword evidence="6 8" id="KW-0804">Transcription</keyword>
<keyword evidence="7 8" id="KW-0539">Nucleus</keyword>
<evidence type="ECO:0000256" key="9">
    <source>
        <dbReference type="SAM" id="MobiDB-lite"/>
    </source>
</evidence>
<evidence type="ECO:0000313" key="11">
    <source>
        <dbReference type="Proteomes" id="UP001214628"/>
    </source>
</evidence>
<accession>A0AAF0JLT4</accession>
<dbReference type="Proteomes" id="UP001214628">
    <property type="component" value="Chromosome 4"/>
</dbReference>
<gene>
    <name evidence="10" type="primary">SOH1</name>
    <name evidence="10" type="ORF">MPSI1_003129</name>
</gene>
<proteinExistence type="inferred from homology"/>
<evidence type="ECO:0000256" key="5">
    <source>
        <dbReference type="ARBA" id="ARBA00023159"/>
    </source>
</evidence>
<dbReference type="PANTHER" id="PTHR13186">
    <property type="entry name" value="MEDIATOR OF RNA POLYMERASE II TRANSCRIPTION SUBUNIT 31"/>
    <property type="match status" value="1"/>
</dbReference>
<comment type="similarity">
    <text evidence="2 8">Belongs to the Mediator complex subunit 31 family.</text>
</comment>
<dbReference type="GO" id="GO:0016592">
    <property type="term" value="C:mediator complex"/>
    <property type="evidence" value="ECO:0007669"/>
    <property type="project" value="InterPro"/>
</dbReference>
<evidence type="ECO:0000256" key="8">
    <source>
        <dbReference type="RuleBase" id="RU364129"/>
    </source>
</evidence>
<dbReference type="InterPro" id="IPR008831">
    <property type="entry name" value="Mediator_Med31"/>
</dbReference>
<dbReference type="Gene3D" id="3.30.110.10">
    <property type="entry name" value="Translation initiation factor 3 (IF-3), C-terminal domain"/>
    <property type="match status" value="1"/>
</dbReference>
<evidence type="ECO:0000256" key="4">
    <source>
        <dbReference type="ARBA" id="ARBA00023015"/>
    </source>
</evidence>
<evidence type="ECO:0000256" key="7">
    <source>
        <dbReference type="ARBA" id="ARBA00023242"/>
    </source>
</evidence>
<comment type="subcellular location">
    <subcellularLocation>
        <location evidence="1 8">Nucleus</location>
    </subcellularLocation>
</comment>
<keyword evidence="11" id="KW-1185">Reference proteome</keyword>
<evidence type="ECO:0000256" key="3">
    <source>
        <dbReference type="ARBA" id="ARBA00019660"/>
    </source>
</evidence>
<dbReference type="AlphaFoldDB" id="A0AAF0JLT4"/>
<organism evidence="10 11">
    <name type="scientific">Malassezia psittaci</name>
    <dbReference type="NCBI Taxonomy" id="1821823"/>
    <lineage>
        <taxon>Eukaryota</taxon>
        <taxon>Fungi</taxon>
        <taxon>Dikarya</taxon>
        <taxon>Basidiomycota</taxon>
        <taxon>Ustilaginomycotina</taxon>
        <taxon>Malasseziomycetes</taxon>
        <taxon>Malasseziales</taxon>
        <taxon>Malasseziaceae</taxon>
        <taxon>Malassezia</taxon>
    </lineage>
</organism>
<dbReference type="GO" id="GO:0006355">
    <property type="term" value="P:regulation of DNA-templated transcription"/>
    <property type="evidence" value="ECO:0007669"/>
    <property type="project" value="InterPro"/>
</dbReference>
<evidence type="ECO:0000256" key="2">
    <source>
        <dbReference type="ARBA" id="ARBA00006378"/>
    </source>
</evidence>
<sequence>MPTKGEEDSFRQQNQQRFSRDLEFLSALCNPFYLHQLSQQGYLDDPNFLRYLNYLNYFREPRYVQYLPYPQALYFLDLLTHAEFRMAVADTAWPHDTAAKQIAHWATWRNPSNNPSDSPSDNHSDGNSNGNLKEVRPGRPQDFDPILLTGPTDTPHLGICKVISKREEYKKNRESKVIQKAAKISHPVTKDMQLTWNVGDHDKNHKVQRARKDILKGNHIKVVILSRKGTPRVYPGTKEFYERVSFVEHLIDDLCLDREQMGTIATVTHGPDWKNQRSVCELQVAPVAPP</sequence>
<evidence type="ECO:0000256" key="6">
    <source>
        <dbReference type="ARBA" id="ARBA00023163"/>
    </source>
</evidence>
<comment type="subunit">
    <text evidence="8">Component of the Mediator complex.</text>
</comment>
<name>A0AAF0JLT4_9BASI</name>
<keyword evidence="4 8" id="KW-0805">Transcription regulation</keyword>
<comment type="function">
    <text evidence="8">Component of the Mediator complex, a coactivator involved in the regulated transcription of nearly all RNA polymerase II-dependent genes. Mediator functions as a bridge to convey information from gene-specific regulatory proteins to the basal RNA polymerase II transcription machinery. Mediator is recruited to promoters by direct interactions with regulatory proteins and serves as a scaffold for the assembly of a functional preinitiation complex with RNA polymerase II and the general transcription factors.</text>
</comment>
<dbReference type="GO" id="GO:0006413">
    <property type="term" value="P:translational initiation"/>
    <property type="evidence" value="ECO:0007669"/>
    <property type="project" value="InterPro"/>
</dbReference>
<dbReference type="EMBL" id="CP118378">
    <property type="protein sequence ID" value="WFD44461.1"/>
    <property type="molecule type" value="Genomic_DNA"/>
</dbReference>
<feature type="region of interest" description="Disordered" evidence="9">
    <location>
        <begin position="108"/>
        <end position="148"/>
    </location>
</feature>
<feature type="compositionally biased region" description="Basic and acidic residues" evidence="9">
    <location>
        <begin position="133"/>
        <end position="142"/>
    </location>
</feature>
<feature type="compositionally biased region" description="Low complexity" evidence="9">
    <location>
        <begin position="110"/>
        <end position="131"/>
    </location>
</feature>
<dbReference type="InterPro" id="IPR038089">
    <property type="entry name" value="Med31_sf"/>
</dbReference>
<evidence type="ECO:0000313" key="10">
    <source>
        <dbReference type="EMBL" id="WFD44461.1"/>
    </source>
</evidence>